<dbReference type="Proteomes" id="UP001054945">
    <property type="component" value="Unassembled WGS sequence"/>
</dbReference>
<reference evidence="1 2" key="1">
    <citation type="submission" date="2021-06" db="EMBL/GenBank/DDBJ databases">
        <title>Caerostris extrusa draft genome.</title>
        <authorList>
            <person name="Kono N."/>
            <person name="Arakawa K."/>
        </authorList>
    </citation>
    <scope>NUCLEOTIDE SEQUENCE [LARGE SCALE GENOMIC DNA]</scope>
</reference>
<organism evidence="1 2">
    <name type="scientific">Caerostris extrusa</name>
    <name type="common">Bark spider</name>
    <name type="synonym">Caerostris bankana</name>
    <dbReference type="NCBI Taxonomy" id="172846"/>
    <lineage>
        <taxon>Eukaryota</taxon>
        <taxon>Metazoa</taxon>
        <taxon>Ecdysozoa</taxon>
        <taxon>Arthropoda</taxon>
        <taxon>Chelicerata</taxon>
        <taxon>Arachnida</taxon>
        <taxon>Araneae</taxon>
        <taxon>Araneomorphae</taxon>
        <taxon>Entelegynae</taxon>
        <taxon>Araneoidea</taxon>
        <taxon>Araneidae</taxon>
        <taxon>Caerostris</taxon>
    </lineage>
</organism>
<dbReference type="EMBL" id="BPLR01001997">
    <property type="protein sequence ID" value="GIX68769.1"/>
    <property type="molecule type" value="Genomic_DNA"/>
</dbReference>
<comment type="caution">
    <text evidence="1">The sequence shown here is derived from an EMBL/GenBank/DDBJ whole genome shotgun (WGS) entry which is preliminary data.</text>
</comment>
<dbReference type="AlphaFoldDB" id="A0AAV4M8S7"/>
<name>A0AAV4M8S7_CAEEX</name>
<keyword evidence="2" id="KW-1185">Reference proteome</keyword>
<sequence>MPKETADHLLLITRSRTTIWGPWKTRRSEEQAVTQGLMEAAGPFRVVIYLCDGRLGRRGQLRTYVMMQRKEKRCKQSRTTIWGPWKTRRSEEQAVTQGVMEAAGPFRVVISLCGRRLRRRSQLRTYVMMQRKEKRANSG</sequence>
<gene>
    <name evidence="1" type="ORF">CEXT_281011</name>
</gene>
<proteinExistence type="predicted"/>
<accession>A0AAV4M8S7</accession>
<evidence type="ECO:0000313" key="1">
    <source>
        <dbReference type="EMBL" id="GIX68769.1"/>
    </source>
</evidence>
<evidence type="ECO:0000313" key="2">
    <source>
        <dbReference type="Proteomes" id="UP001054945"/>
    </source>
</evidence>
<protein>
    <submittedName>
        <fullName evidence="1">Uncharacterized protein</fullName>
    </submittedName>
</protein>